<keyword evidence="6 11" id="KW-0010">Activator</keyword>
<keyword evidence="5" id="KW-0175">Coiled coil</keyword>
<evidence type="ECO:0000256" key="1">
    <source>
        <dbReference type="ARBA" id="ARBA00004123"/>
    </source>
</evidence>
<protein>
    <recommendedName>
        <fullName evidence="3 11">Mediator of RNA polymerase II transcription subunit 9</fullName>
    </recommendedName>
    <alternativeName>
        <fullName evidence="10 11">Mediator complex subunit 9</fullName>
    </alternativeName>
</protein>
<dbReference type="InterPro" id="IPR039242">
    <property type="entry name" value="MED9_metazoa"/>
</dbReference>
<dbReference type="InterPro" id="IPR011425">
    <property type="entry name" value="Med9"/>
</dbReference>
<dbReference type="Proteomes" id="UP000887567">
    <property type="component" value="Unplaced"/>
</dbReference>
<organism evidence="12 13">
    <name type="scientific">Exaiptasia diaphana</name>
    <name type="common">Tropical sea anemone</name>
    <name type="synonym">Aiptasia pulchella</name>
    <dbReference type="NCBI Taxonomy" id="2652724"/>
    <lineage>
        <taxon>Eukaryota</taxon>
        <taxon>Metazoa</taxon>
        <taxon>Cnidaria</taxon>
        <taxon>Anthozoa</taxon>
        <taxon>Hexacorallia</taxon>
        <taxon>Actiniaria</taxon>
        <taxon>Aiptasiidae</taxon>
        <taxon>Exaiptasia</taxon>
    </lineage>
</organism>
<evidence type="ECO:0000313" key="13">
    <source>
        <dbReference type="Proteomes" id="UP000887567"/>
    </source>
</evidence>
<dbReference type="GO" id="GO:0006357">
    <property type="term" value="P:regulation of transcription by RNA polymerase II"/>
    <property type="evidence" value="ECO:0007669"/>
    <property type="project" value="InterPro"/>
</dbReference>
<dbReference type="SUPFAM" id="SSF140718">
    <property type="entry name" value="Mediator hinge subcomplex-like"/>
    <property type="match status" value="1"/>
</dbReference>
<evidence type="ECO:0000256" key="8">
    <source>
        <dbReference type="ARBA" id="ARBA00023242"/>
    </source>
</evidence>
<dbReference type="PANTHER" id="PTHR20844">
    <property type="entry name" value="MEDIATOR OF RNA POLYMERASE II TRANSCRIPTION, SUBUNIT 9"/>
    <property type="match status" value="1"/>
</dbReference>
<comment type="similarity">
    <text evidence="2 11">Belongs to the Mediator complex subunit 9 family.</text>
</comment>
<dbReference type="PANTHER" id="PTHR20844:SF0">
    <property type="entry name" value="MEDIATOR OF RNA POLYMERASE II TRANSCRIPTION SUBUNIT 9"/>
    <property type="match status" value="1"/>
</dbReference>
<evidence type="ECO:0000256" key="6">
    <source>
        <dbReference type="ARBA" id="ARBA00023159"/>
    </source>
</evidence>
<evidence type="ECO:0000256" key="5">
    <source>
        <dbReference type="ARBA" id="ARBA00023054"/>
    </source>
</evidence>
<evidence type="ECO:0000256" key="2">
    <source>
        <dbReference type="ARBA" id="ARBA00008089"/>
    </source>
</evidence>
<dbReference type="GO" id="GO:0016592">
    <property type="term" value="C:mediator complex"/>
    <property type="evidence" value="ECO:0007669"/>
    <property type="project" value="InterPro"/>
</dbReference>
<comment type="function">
    <text evidence="9 11">Component of the Mediator complex, a coactivator involved in the regulated transcription of nearly all RNA polymerase II-dependent genes. Mediator functions as a bridge to convey information from gene-specific regulatory proteins to the basal RNA polymerase II transcription machinery. Mediator is recruited to promoters by direct interactions with regulatory proteins and serves as a scaffold for the assembly of a functional preinitiation complex with RNA polymerase II and the general transcription factors.</text>
</comment>
<evidence type="ECO:0000256" key="9">
    <source>
        <dbReference type="ARBA" id="ARBA00025687"/>
    </source>
</evidence>
<comment type="subunit">
    <text evidence="11">Component of the Mediator complex.</text>
</comment>
<evidence type="ECO:0000256" key="3">
    <source>
        <dbReference type="ARBA" id="ARBA00020636"/>
    </source>
</evidence>
<reference evidence="12" key="1">
    <citation type="submission" date="2022-11" db="UniProtKB">
        <authorList>
            <consortium name="EnsemblMetazoa"/>
        </authorList>
    </citation>
    <scope>IDENTIFICATION</scope>
</reference>
<dbReference type="OMA" id="INNMAGI"/>
<evidence type="ECO:0000256" key="10">
    <source>
        <dbReference type="ARBA" id="ARBA00031260"/>
    </source>
</evidence>
<comment type="subcellular location">
    <subcellularLocation>
        <location evidence="1 11">Nucleus</location>
    </subcellularLocation>
</comment>
<sequence>MEDQTKVDIVSEFNLLPVVFDIIHSVQKTGDTQDMAKKVNNFRAKIQHCRKLLDTLPGLDMNCEDQKAQLVKHNKEYERKSALVAKYKQLPVFSEAIAKEMIL</sequence>
<dbReference type="AlphaFoldDB" id="A0A913WQ32"/>
<dbReference type="OrthoDB" id="5950777at2759"/>
<dbReference type="InterPro" id="IPR037212">
    <property type="entry name" value="Med7/Med21-like"/>
</dbReference>
<keyword evidence="8 11" id="KW-0539">Nucleus</keyword>
<keyword evidence="13" id="KW-1185">Reference proteome</keyword>
<dbReference type="Pfam" id="PF07544">
    <property type="entry name" value="Med9"/>
    <property type="match status" value="1"/>
</dbReference>
<dbReference type="EnsemblMetazoa" id="XM_021036717.2">
    <property type="protein sequence ID" value="XP_020892376.1"/>
    <property type="gene ID" value="LOC110231673"/>
</dbReference>
<evidence type="ECO:0000313" key="12">
    <source>
        <dbReference type="EnsemblMetazoa" id="XP_020892376.1"/>
    </source>
</evidence>
<evidence type="ECO:0000256" key="11">
    <source>
        <dbReference type="RuleBase" id="RU364145"/>
    </source>
</evidence>
<evidence type="ECO:0000256" key="4">
    <source>
        <dbReference type="ARBA" id="ARBA00023015"/>
    </source>
</evidence>
<keyword evidence="4 11" id="KW-0805">Transcription regulation</keyword>
<dbReference type="GO" id="GO:0003712">
    <property type="term" value="F:transcription coregulator activity"/>
    <property type="evidence" value="ECO:0007669"/>
    <property type="project" value="InterPro"/>
</dbReference>
<keyword evidence="7 11" id="KW-0804">Transcription</keyword>
<evidence type="ECO:0000256" key="7">
    <source>
        <dbReference type="ARBA" id="ARBA00023163"/>
    </source>
</evidence>
<name>A0A913WQ32_EXADI</name>
<accession>A0A913WQ32</accession>
<gene>
    <name evidence="11" type="primary">MED9</name>
</gene>
<proteinExistence type="inferred from homology"/>